<dbReference type="Proteomes" id="UP001153365">
    <property type="component" value="Unassembled WGS sequence"/>
</dbReference>
<dbReference type="AlphaFoldDB" id="A0AAV0BHS2"/>
<protein>
    <submittedName>
        <fullName evidence="1">Uncharacterized protein</fullName>
    </submittedName>
</protein>
<dbReference type="Gene3D" id="3.30.450.30">
    <property type="entry name" value="Dynein light chain 2a, cytoplasmic"/>
    <property type="match status" value="1"/>
</dbReference>
<comment type="caution">
    <text evidence="1">The sequence shown here is derived from an EMBL/GenBank/DDBJ whole genome shotgun (WGS) entry which is preliminary data.</text>
</comment>
<evidence type="ECO:0000313" key="1">
    <source>
        <dbReference type="EMBL" id="CAH7686206.1"/>
    </source>
</evidence>
<proteinExistence type="predicted"/>
<evidence type="ECO:0000313" key="2">
    <source>
        <dbReference type="Proteomes" id="UP001153365"/>
    </source>
</evidence>
<name>A0AAV0BHS2_PHAPC</name>
<keyword evidence="2" id="KW-1185">Reference proteome</keyword>
<organism evidence="1 2">
    <name type="scientific">Phakopsora pachyrhizi</name>
    <name type="common">Asian soybean rust disease fungus</name>
    <dbReference type="NCBI Taxonomy" id="170000"/>
    <lineage>
        <taxon>Eukaryota</taxon>
        <taxon>Fungi</taxon>
        <taxon>Dikarya</taxon>
        <taxon>Basidiomycota</taxon>
        <taxon>Pucciniomycotina</taxon>
        <taxon>Pucciniomycetes</taxon>
        <taxon>Pucciniales</taxon>
        <taxon>Phakopsoraceae</taxon>
        <taxon>Phakopsora</taxon>
    </lineage>
</organism>
<dbReference type="SUPFAM" id="SSF103196">
    <property type="entry name" value="Roadblock/LC7 domain"/>
    <property type="match status" value="1"/>
</dbReference>
<accession>A0AAV0BHS2</accession>
<dbReference type="EMBL" id="CALTRL010005776">
    <property type="protein sequence ID" value="CAH7686206.1"/>
    <property type="molecule type" value="Genomic_DNA"/>
</dbReference>
<reference evidence="1" key="1">
    <citation type="submission" date="2022-06" db="EMBL/GenBank/DDBJ databases">
        <authorList>
            <consortium name="SYNGENTA / RWTH Aachen University"/>
        </authorList>
    </citation>
    <scope>NUCLEOTIDE SEQUENCE</scope>
</reference>
<sequence>MLLNLEATTGLLSQVLSPQTFLAALITVDGRVVSFNFYSKPQDLSSNSNSSSSSTSPANDRVKTVAAIASGLWREAACDKSSDSKLNSKDKVQSLDAICELGRLRIDFTAPFLIVLLARPEVSTETLRIKSRLLKDKLQGPFSSI</sequence>
<gene>
    <name evidence="1" type="ORF">PPACK8108_LOCUS20824</name>
</gene>